<evidence type="ECO:0000256" key="5">
    <source>
        <dbReference type="ARBA" id="ARBA00023591"/>
    </source>
</evidence>
<dbReference type="EMBL" id="JAVXUO010002486">
    <property type="protein sequence ID" value="KAK2972875.1"/>
    <property type="molecule type" value="Genomic_DNA"/>
</dbReference>
<comment type="subcellular location">
    <subcellularLocation>
        <location evidence="1">Secreted</location>
        <location evidence="1">Extracellular space</location>
        <location evidence="1">Apoplast</location>
    </subcellularLocation>
</comment>
<keyword evidence="6" id="KW-0812">Transmembrane</keyword>
<keyword evidence="4" id="KW-0732">Signal</keyword>
<keyword evidence="8" id="KW-1185">Reference proteome</keyword>
<feature type="transmembrane region" description="Helical" evidence="6">
    <location>
        <begin position="12"/>
        <end position="30"/>
    </location>
</feature>
<keyword evidence="6" id="KW-1133">Transmembrane helix</keyword>
<dbReference type="PANTHER" id="PTHR31279:SF13">
    <property type="entry name" value="PROTEIN EXORDIUM-LIKE 6"/>
    <property type="match status" value="1"/>
</dbReference>
<evidence type="ECO:0000256" key="3">
    <source>
        <dbReference type="ARBA" id="ARBA00022525"/>
    </source>
</evidence>
<protein>
    <submittedName>
        <fullName evidence="7">Uncharacterized protein</fullName>
    </submittedName>
</protein>
<sequence length="317" mass="34046">MDWGCKYVYSPYIYIGYLAFFLEQVAVAPTNKKSRKPPIINVKIARQVDDAKYSVGKALSRGSLAGLVKKATNGLPADTVAVILAAKDVKMLPSPPSPSTISTFARYLGTVTFFRSTLPYSFHASVAGTSTSISAATDPHVLIAAIGVKAEAAGGAWNWDDDFGVTAPPIIDELDFSLCNFISSLVAVAPANKKSRKPPTINVKIARQVDDAKYSVGKVEPWFSCRKHNGAESTSGEESADAMVIHFAPTLAATVTNPYDTVLGFSARALFHDTERGRVHIDPKNGVVGFNAHGLNHINYLLPAVWDLNDSSRSTTV</sequence>
<keyword evidence="3" id="KW-0964">Secreted</keyword>
<keyword evidence="2" id="KW-0052">Apoplast</keyword>
<evidence type="ECO:0000256" key="2">
    <source>
        <dbReference type="ARBA" id="ARBA00022523"/>
    </source>
</evidence>
<dbReference type="PANTHER" id="PTHR31279">
    <property type="entry name" value="PROTEIN EXORDIUM-LIKE 5"/>
    <property type="match status" value="1"/>
</dbReference>
<dbReference type="Pfam" id="PF04674">
    <property type="entry name" value="Phi_1"/>
    <property type="match status" value="1"/>
</dbReference>
<dbReference type="InterPro" id="IPR006766">
    <property type="entry name" value="EXORDIUM-like"/>
</dbReference>
<reference evidence="7" key="1">
    <citation type="submission" date="2022-12" db="EMBL/GenBank/DDBJ databases">
        <title>Draft genome assemblies for two species of Escallonia (Escalloniales).</title>
        <authorList>
            <person name="Chanderbali A."/>
            <person name="Dervinis C."/>
            <person name="Anghel I."/>
            <person name="Soltis D."/>
            <person name="Soltis P."/>
            <person name="Zapata F."/>
        </authorList>
    </citation>
    <scope>NUCLEOTIDE SEQUENCE</scope>
    <source>
        <strain evidence="7">UCBG92.1500</strain>
        <tissue evidence="7">Leaf</tissue>
    </source>
</reference>
<name>A0AA88R071_9ASTE</name>
<gene>
    <name evidence="7" type="ORF">RJ640_028403</name>
</gene>
<proteinExistence type="inferred from homology"/>
<evidence type="ECO:0000313" key="8">
    <source>
        <dbReference type="Proteomes" id="UP001187471"/>
    </source>
</evidence>
<keyword evidence="6" id="KW-0472">Membrane</keyword>
<accession>A0AA88R071</accession>
<evidence type="ECO:0000256" key="6">
    <source>
        <dbReference type="SAM" id="Phobius"/>
    </source>
</evidence>
<comment type="similarity">
    <text evidence="5">Belongs to the EXORDIUM family.</text>
</comment>
<evidence type="ECO:0000313" key="7">
    <source>
        <dbReference type="EMBL" id="KAK2972875.1"/>
    </source>
</evidence>
<dbReference type="GO" id="GO:0048046">
    <property type="term" value="C:apoplast"/>
    <property type="evidence" value="ECO:0007669"/>
    <property type="project" value="UniProtKB-SubCell"/>
</dbReference>
<evidence type="ECO:0000256" key="4">
    <source>
        <dbReference type="ARBA" id="ARBA00022729"/>
    </source>
</evidence>
<dbReference type="AlphaFoldDB" id="A0AA88R071"/>
<comment type="caution">
    <text evidence="7">The sequence shown here is derived from an EMBL/GenBank/DDBJ whole genome shotgun (WGS) entry which is preliminary data.</text>
</comment>
<organism evidence="7 8">
    <name type="scientific">Escallonia rubra</name>
    <dbReference type="NCBI Taxonomy" id="112253"/>
    <lineage>
        <taxon>Eukaryota</taxon>
        <taxon>Viridiplantae</taxon>
        <taxon>Streptophyta</taxon>
        <taxon>Embryophyta</taxon>
        <taxon>Tracheophyta</taxon>
        <taxon>Spermatophyta</taxon>
        <taxon>Magnoliopsida</taxon>
        <taxon>eudicotyledons</taxon>
        <taxon>Gunneridae</taxon>
        <taxon>Pentapetalae</taxon>
        <taxon>asterids</taxon>
        <taxon>campanulids</taxon>
        <taxon>Escalloniales</taxon>
        <taxon>Escalloniaceae</taxon>
        <taxon>Escallonia</taxon>
    </lineage>
</organism>
<dbReference type="Proteomes" id="UP001187471">
    <property type="component" value="Unassembled WGS sequence"/>
</dbReference>
<evidence type="ECO:0000256" key="1">
    <source>
        <dbReference type="ARBA" id="ARBA00004271"/>
    </source>
</evidence>